<dbReference type="EMBL" id="CAAALY010047472">
    <property type="protein sequence ID" value="VEL20661.1"/>
    <property type="molecule type" value="Genomic_DNA"/>
</dbReference>
<evidence type="ECO:0000313" key="3">
    <source>
        <dbReference type="Proteomes" id="UP000784294"/>
    </source>
</evidence>
<feature type="compositionally biased region" description="Low complexity" evidence="1">
    <location>
        <begin position="171"/>
        <end position="184"/>
    </location>
</feature>
<protein>
    <submittedName>
        <fullName evidence="2">Uncharacterized protein</fullName>
    </submittedName>
</protein>
<gene>
    <name evidence="2" type="ORF">PXEA_LOCUS14101</name>
</gene>
<feature type="compositionally biased region" description="Basic and acidic residues" evidence="1">
    <location>
        <begin position="199"/>
        <end position="210"/>
    </location>
</feature>
<reference evidence="2" key="1">
    <citation type="submission" date="2018-11" db="EMBL/GenBank/DDBJ databases">
        <authorList>
            <consortium name="Pathogen Informatics"/>
        </authorList>
    </citation>
    <scope>NUCLEOTIDE SEQUENCE</scope>
</reference>
<evidence type="ECO:0000256" key="1">
    <source>
        <dbReference type="SAM" id="MobiDB-lite"/>
    </source>
</evidence>
<feature type="region of interest" description="Disordered" evidence="1">
    <location>
        <begin position="70"/>
        <end position="89"/>
    </location>
</feature>
<sequence length="370" mass="38320">MVNIQFNRSGVSACDIDSEANSTFVSQAPASSHNPAILASSIVESIADTSRMSCSSSNVGMISSGGLRTRSSGITGNNEGCGSSSRLAPSARLDDGLEAMDADAEEEDEDSHVNMGQSLMDDVEAELNGLHCSDNNEIEDDKNPVNDSTFDEVTESSSAVNSVCGRRYRSSSRPNAPASSRFSATSRIGAGGASHLVHRRDSSSSRRRPADSSASRLGSSFGTNDSPGQSIGCGSDSLSKSTALRIAQSIRSGAIPPPPTEPPPSTPRSNSVVSELASGVCEAGFLSGNSVSSAFSAVQRGQHNSFFNIPLAPGSAASYLPQSSSTLGNGRNGLGLSSPLSQAYLAGSKYMINQGIVIQQFVGYLDLLFQ</sequence>
<keyword evidence="3" id="KW-1185">Reference proteome</keyword>
<proteinExistence type="predicted"/>
<feature type="region of interest" description="Disordered" evidence="1">
    <location>
        <begin position="250"/>
        <end position="272"/>
    </location>
</feature>
<name>A0A448WUT5_9PLAT</name>
<dbReference type="Proteomes" id="UP000784294">
    <property type="component" value="Unassembled WGS sequence"/>
</dbReference>
<evidence type="ECO:0000313" key="2">
    <source>
        <dbReference type="EMBL" id="VEL20661.1"/>
    </source>
</evidence>
<organism evidence="2 3">
    <name type="scientific">Protopolystoma xenopodis</name>
    <dbReference type="NCBI Taxonomy" id="117903"/>
    <lineage>
        <taxon>Eukaryota</taxon>
        <taxon>Metazoa</taxon>
        <taxon>Spiralia</taxon>
        <taxon>Lophotrochozoa</taxon>
        <taxon>Platyhelminthes</taxon>
        <taxon>Monogenea</taxon>
        <taxon>Polyopisthocotylea</taxon>
        <taxon>Polystomatidea</taxon>
        <taxon>Polystomatidae</taxon>
        <taxon>Protopolystoma</taxon>
    </lineage>
</organism>
<accession>A0A448WUT5</accession>
<comment type="caution">
    <text evidence="2">The sequence shown here is derived from an EMBL/GenBank/DDBJ whole genome shotgun (WGS) entry which is preliminary data.</text>
</comment>
<feature type="region of interest" description="Disordered" evidence="1">
    <location>
        <begin position="133"/>
        <end position="237"/>
    </location>
</feature>
<dbReference type="AlphaFoldDB" id="A0A448WUT5"/>
<feature type="compositionally biased region" description="Pro residues" evidence="1">
    <location>
        <begin position="255"/>
        <end position="266"/>
    </location>
</feature>
<feature type="compositionally biased region" description="Polar residues" evidence="1">
    <location>
        <begin position="70"/>
        <end position="87"/>
    </location>
</feature>
<feature type="compositionally biased region" description="Polar residues" evidence="1">
    <location>
        <begin position="217"/>
        <end position="229"/>
    </location>
</feature>